<organism evidence="1 2">
    <name type="scientific">Mus spicilegus</name>
    <name type="common">Mound-building mouse</name>
    <dbReference type="NCBI Taxonomy" id="10103"/>
    <lineage>
        <taxon>Eukaryota</taxon>
        <taxon>Metazoa</taxon>
        <taxon>Chordata</taxon>
        <taxon>Craniata</taxon>
        <taxon>Vertebrata</taxon>
        <taxon>Euteleostomi</taxon>
        <taxon>Mammalia</taxon>
        <taxon>Eutheria</taxon>
        <taxon>Euarchontoglires</taxon>
        <taxon>Glires</taxon>
        <taxon>Rodentia</taxon>
        <taxon>Myomorpha</taxon>
        <taxon>Muroidea</taxon>
        <taxon>Muridae</taxon>
        <taxon>Murinae</taxon>
        <taxon>Mus</taxon>
        <taxon>Mus</taxon>
    </lineage>
</organism>
<evidence type="ECO:0000313" key="2">
    <source>
        <dbReference type="Proteomes" id="UP000694415"/>
    </source>
</evidence>
<reference evidence="1" key="2">
    <citation type="submission" date="2025-09" db="UniProtKB">
        <authorList>
            <consortium name="Ensembl"/>
        </authorList>
    </citation>
    <scope>IDENTIFICATION</scope>
</reference>
<dbReference type="Ensembl" id="ENSMSIT00000009957.1">
    <property type="protein sequence ID" value="ENSMSIP00000007817.1"/>
    <property type="gene ID" value="ENSMSIG00000006968.1"/>
</dbReference>
<evidence type="ECO:0000313" key="1">
    <source>
        <dbReference type="Ensembl" id="ENSMSIP00000007817.1"/>
    </source>
</evidence>
<keyword evidence="2" id="KW-1185">Reference proteome</keyword>
<dbReference type="AlphaFoldDB" id="A0A8C6GL42"/>
<sequence>MGSFGGLWGSHDRCLSLFLLPEELDVELANCSPAPCLPVCHHESNHDDNGLNLCNCKQALVNALFHKSCCGHGVSS</sequence>
<name>A0A8C6GL42_MUSSI</name>
<proteinExistence type="predicted"/>
<protein>
    <submittedName>
        <fullName evidence="1">Uncharacterized protein</fullName>
    </submittedName>
</protein>
<dbReference type="Proteomes" id="UP000694415">
    <property type="component" value="Unplaced"/>
</dbReference>
<reference evidence="1" key="1">
    <citation type="submission" date="2025-08" db="UniProtKB">
        <authorList>
            <consortium name="Ensembl"/>
        </authorList>
    </citation>
    <scope>IDENTIFICATION</scope>
</reference>
<accession>A0A8C6GL42</accession>